<dbReference type="OrthoDB" id="5319341at2759"/>
<dbReference type="PROSITE" id="PS00463">
    <property type="entry name" value="ZN2_CY6_FUNGAL_1"/>
    <property type="match status" value="1"/>
</dbReference>
<name>A0A517L376_9PEZI</name>
<dbReference type="GO" id="GO:0008270">
    <property type="term" value="F:zinc ion binding"/>
    <property type="evidence" value="ECO:0007669"/>
    <property type="project" value="InterPro"/>
</dbReference>
<feature type="compositionally biased region" description="Basic and acidic residues" evidence="3">
    <location>
        <begin position="128"/>
        <end position="139"/>
    </location>
</feature>
<dbReference type="STRING" id="50376.A0A517L376"/>
<dbReference type="PANTHER" id="PTHR37534">
    <property type="entry name" value="TRANSCRIPTIONAL ACTIVATOR PROTEIN UGA3"/>
    <property type="match status" value="1"/>
</dbReference>
<accession>A0A517L376</accession>
<dbReference type="GO" id="GO:0005634">
    <property type="term" value="C:nucleus"/>
    <property type="evidence" value="ECO:0007669"/>
    <property type="project" value="UniProtKB-SubCell"/>
</dbReference>
<feature type="region of interest" description="Disordered" evidence="3">
    <location>
        <begin position="1"/>
        <end position="23"/>
    </location>
</feature>
<dbReference type="SMART" id="SM00066">
    <property type="entry name" value="GAL4"/>
    <property type="match status" value="1"/>
</dbReference>
<reference evidence="5 6" key="1">
    <citation type="submission" date="2019-07" db="EMBL/GenBank/DDBJ databases">
        <title>Finished genome of Venturia effusa.</title>
        <authorList>
            <person name="Young C.A."/>
            <person name="Cox M.P."/>
            <person name="Ganley A.R.D."/>
            <person name="David W.J."/>
        </authorList>
    </citation>
    <scope>NUCLEOTIDE SEQUENCE [LARGE SCALE GENOMIC DNA]</scope>
    <source>
        <strain evidence="6">albino</strain>
    </source>
</reference>
<organism evidence="5 6">
    <name type="scientific">Venturia effusa</name>
    <dbReference type="NCBI Taxonomy" id="50376"/>
    <lineage>
        <taxon>Eukaryota</taxon>
        <taxon>Fungi</taxon>
        <taxon>Dikarya</taxon>
        <taxon>Ascomycota</taxon>
        <taxon>Pezizomycotina</taxon>
        <taxon>Dothideomycetes</taxon>
        <taxon>Pleosporomycetidae</taxon>
        <taxon>Venturiales</taxon>
        <taxon>Venturiaceae</taxon>
        <taxon>Venturia</taxon>
    </lineage>
</organism>
<dbReference type="Pfam" id="PF11951">
    <property type="entry name" value="Fungal_trans_2"/>
    <property type="match status" value="1"/>
</dbReference>
<dbReference type="Gene3D" id="4.10.240.10">
    <property type="entry name" value="Zn(2)-C6 fungal-type DNA-binding domain"/>
    <property type="match status" value="1"/>
</dbReference>
<sequence>MEKGRLEAWGDATGGGRRQTVGRIPRVRDERKLADLLLVHMSQDLDADISPPYPSSRSIDGVLQQTLRLPPPVTMLPTAPPPASSESPVRKKRKSRGRGLRTTTGCRTCRTRHMKCDEKRPQCGPCERSGRECLYKDEGEPSTTQTSTEKEHSNNNNNNKNIPKAKADTVSPLASSLYTAHHAALDPQDLPSATKVENDPYRSTLAYNTASTLPVRSDTAHEIRKHQDEPDQQHWNTPFDPTHVHVTSPLSTISSTAGWGGLDTAPLKWLDLLAGDARQNDGQFSMDLLSWRQTVQQPGITTSHVVRHERRPSFDTAAPFTPIIAPPTPIPSMLTQEKEPWQSAIQLRDDQIPIFRRYTDKLALWMDLFDPQKCFSSFVPHLALGNEGLMKAILALASRHMSIQPMDGVGLDRNAAVQYYHETLHYLWGAMKYESYNRSLELIATALIVSQYEMIDGTKGNWERHLQGVFWIQRTRNIGAESPGLEGAGWWCWLRQDVWAAFRERRRVYSFHRPLMRYAEMGPYDLASKSVYLLAQCVNYSSEEEAQEGANNLHVRVDRGRHISEMLDEWHRSLTVHFKQLPLAENSDHHVFPPVWINPSPLATSIQLYNFARILLLVNEPASGYSEFLRREKLLNDAVDTICGIASMISDEPSSITSTMCLYAAGYYTNDKDPRKRDAIVKLIDSHQLRTGWPVQSLSEELQAEWTASDAK</sequence>
<feature type="region of interest" description="Disordered" evidence="3">
    <location>
        <begin position="71"/>
        <end position="103"/>
    </location>
</feature>
<comment type="subcellular location">
    <subcellularLocation>
        <location evidence="1">Nucleus</location>
    </subcellularLocation>
</comment>
<dbReference type="AlphaFoldDB" id="A0A517L376"/>
<evidence type="ECO:0000256" key="1">
    <source>
        <dbReference type="ARBA" id="ARBA00004123"/>
    </source>
</evidence>
<evidence type="ECO:0000259" key="4">
    <source>
        <dbReference type="PROSITE" id="PS50048"/>
    </source>
</evidence>
<evidence type="ECO:0000256" key="2">
    <source>
        <dbReference type="ARBA" id="ARBA00023242"/>
    </source>
</evidence>
<evidence type="ECO:0000313" key="5">
    <source>
        <dbReference type="EMBL" id="QDS70087.1"/>
    </source>
</evidence>
<dbReference type="GO" id="GO:0045944">
    <property type="term" value="P:positive regulation of transcription by RNA polymerase II"/>
    <property type="evidence" value="ECO:0007669"/>
    <property type="project" value="TreeGrafter"/>
</dbReference>
<protein>
    <recommendedName>
        <fullName evidence="4">Zn(2)-C6 fungal-type domain-containing protein</fullName>
    </recommendedName>
</protein>
<dbReference type="InterPro" id="IPR021858">
    <property type="entry name" value="Fun_TF"/>
</dbReference>
<dbReference type="GO" id="GO:0000976">
    <property type="term" value="F:transcription cis-regulatory region binding"/>
    <property type="evidence" value="ECO:0007669"/>
    <property type="project" value="TreeGrafter"/>
</dbReference>
<feature type="domain" description="Zn(2)-C6 fungal-type" evidence="4">
    <location>
        <begin position="105"/>
        <end position="135"/>
    </location>
</feature>
<proteinExistence type="predicted"/>
<dbReference type="PROSITE" id="PS50048">
    <property type="entry name" value="ZN2_CY6_FUNGAL_2"/>
    <property type="match status" value="1"/>
</dbReference>
<keyword evidence="2" id="KW-0539">Nucleus</keyword>
<keyword evidence="6" id="KW-1185">Reference proteome</keyword>
<feature type="region of interest" description="Disordered" evidence="3">
    <location>
        <begin position="117"/>
        <end position="165"/>
    </location>
</feature>
<dbReference type="EMBL" id="CP042188">
    <property type="protein sequence ID" value="QDS70087.1"/>
    <property type="molecule type" value="Genomic_DNA"/>
</dbReference>
<gene>
    <name evidence="5" type="ORF">FKW77_004909</name>
</gene>
<dbReference type="Proteomes" id="UP000316270">
    <property type="component" value="Chromosome 4"/>
</dbReference>
<feature type="compositionally biased region" description="Basic residues" evidence="3">
    <location>
        <begin position="90"/>
        <end position="99"/>
    </location>
</feature>
<evidence type="ECO:0000313" key="6">
    <source>
        <dbReference type="Proteomes" id="UP000316270"/>
    </source>
</evidence>
<dbReference type="CDD" id="cd00067">
    <property type="entry name" value="GAL4"/>
    <property type="match status" value="1"/>
</dbReference>
<dbReference type="GO" id="GO:0000981">
    <property type="term" value="F:DNA-binding transcription factor activity, RNA polymerase II-specific"/>
    <property type="evidence" value="ECO:0007669"/>
    <property type="project" value="InterPro"/>
</dbReference>
<dbReference type="PANTHER" id="PTHR37534:SF3">
    <property type="entry name" value="ZN(II)2CYS6 TRANSCRIPTION FACTOR (EUROFUNG)"/>
    <property type="match status" value="1"/>
</dbReference>
<dbReference type="InterPro" id="IPR036864">
    <property type="entry name" value="Zn2-C6_fun-type_DNA-bd_sf"/>
</dbReference>
<evidence type="ECO:0000256" key="3">
    <source>
        <dbReference type="SAM" id="MobiDB-lite"/>
    </source>
</evidence>
<dbReference type="InterPro" id="IPR001138">
    <property type="entry name" value="Zn2Cys6_DnaBD"/>
</dbReference>
<feature type="compositionally biased region" description="Pro residues" evidence="3">
    <location>
        <begin position="71"/>
        <end position="83"/>
    </location>
</feature>
<dbReference type="SUPFAM" id="SSF57701">
    <property type="entry name" value="Zn2/Cys6 DNA-binding domain"/>
    <property type="match status" value="1"/>
</dbReference>
<dbReference type="Pfam" id="PF00172">
    <property type="entry name" value="Zn_clus"/>
    <property type="match status" value="1"/>
</dbReference>